<dbReference type="Proteomes" id="UP000607653">
    <property type="component" value="Unassembled WGS sequence"/>
</dbReference>
<proteinExistence type="predicted"/>
<evidence type="ECO:0000313" key="2">
    <source>
        <dbReference type="Proteomes" id="UP000607653"/>
    </source>
</evidence>
<keyword evidence="2" id="KW-1185">Reference proteome</keyword>
<gene>
    <name evidence="1" type="ORF">HUJ06_027732</name>
</gene>
<organism evidence="1 2">
    <name type="scientific">Nelumbo nucifera</name>
    <name type="common">Sacred lotus</name>
    <dbReference type="NCBI Taxonomy" id="4432"/>
    <lineage>
        <taxon>Eukaryota</taxon>
        <taxon>Viridiplantae</taxon>
        <taxon>Streptophyta</taxon>
        <taxon>Embryophyta</taxon>
        <taxon>Tracheophyta</taxon>
        <taxon>Spermatophyta</taxon>
        <taxon>Magnoliopsida</taxon>
        <taxon>Proteales</taxon>
        <taxon>Nelumbonaceae</taxon>
        <taxon>Nelumbo</taxon>
    </lineage>
</organism>
<name>A0A822XXC4_NELNU</name>
<dbReference type="AlphaFoldDB" id="A0A822XXC4"/>
<comment type="caution">
    <text evidence="1">The sequence shown here is derived from an EMBL/GenBank/DDBJ whole genome shotgun (WGS) entry which is preliminary data.</text>
</comment>
<protein>
    <submittedName>
        <fullName evidence="1">Uncharacterized protein</fullName>
    </submittedName>
</protein>
<sequence length="104" mass="11566">MACLITCMPWSHHPRSGSITFIALLSCSRTRGDGGPSSTENVVCVIQSFMEIMEVRATGRSQQSEDGPRRKLERVSLLALLVKQWDGPKETIADSLTDYDIRLL</sequence>
<reference evidence="1 2" key="1">
    <citation type="journal article" date="2020" name="Mol. Biol. Evol.">
        <title>Distinct Expression and Methylation Patterns for Genes with Different Fates following a Single Whole-Genome Duplication in Flowering Plants.</title>
        <authorList>
            <person name="Shi T."/>
            <person name="Rahmani R.S."/>
            <person name="Gugger P.F."/>
            <person name="Wang M."/>
            <person name="Li H."/>
            <person name="Zhang Y."/>
            <person name="Li Z."/>
            <person name="Wang Q."/>
            <person name="Van de Peer Y."/>
            <person name="Marchal K."/>
            <person name="Chen J."/>
        </authorList>
    </citation>
    <scope>NUCLEOTIDE SEQUENCE [LARGE SCALE GENOMIC DNA]</scope>
    <source>
        <tissue evidence="1">Leaf</tissue>
    </source>
</reference>
<evidence type="ECO:0000313" key="1">
    <source>
        <dbReference type="EMBL" id="DAD26264.1"/>
    </source>
</evidence>
<dbReference type="EMBL" id="DUZY01000002">
    <property type="protein sequence ID" value="DAD26264.1"/>
    <property type="molecule type" value="Genomic_DNA"/>
</dbReference>
<accession>A0A822XXC4</accession>